<dbReference type="EMBL" id="BPLR01019858">
    <property type="protein sequence ID" value="GIX72570.1"/>
    <property type="molecule type" value="Genomic_DNA"/>
</dbReference>
<dbReference type="AlphaFoldDB" id="A0AAV4ML30"/>
<name>A0AAV4ML30_CAEEX</name>
<keyword evidence="1" id="KW-0175">Coiled coil</keyword>
<feature type="coiled-coil region" evidence="1">
    <location>
        <begin position="77"/>
        <end position="111"/>
    </location>
</feature>
<accession>A0AAV4ML30</accession>
<evidence type="ECO:0000313" key="3">
    <source>
        <dbReference type="Proteomes" id="UP001054945"/>
    </source>
</evidence>
<gene>
    <name evidence="2" type="ORF">CEXT_200951</name>
</gene>
<reference evidence="2 3" key="1">
    <citation type="submission" date="2021-06" db="EMBL/GenBank/DDBJ databases">
        <title>Caerostris extrusa draft genome.</title>
        <authorList>
            <person name="Kono N."/>
            <person name="Arakawa K."/>
        </authorList>
    </citation>
    <scope>NUCLEOTIDE SEQUENCE [LARGE SCALE GENOMIC DNA]</scope>
</reference>
<protein>
    <submittedName>
        <fullName evidence="2">Uncharacterized protein</fullName>
    </submittedName>
</protein>
<sequence>MLGDMSGKMESIIGRINADREKVFGFKEIKNIEKVIKEELKGKEIILKSLKKDQAALNALKAVEGLSQIAQFTSSAIGDIRSQIKEDEAKVDELNKAIKEADNRYQSLQLYDEKFTTL</sequence>
<keyword evidence="3" id="KW-1185">Reference proteome</keyword>
<dbReference type="Proteomes" id="UP001054945">
    <property type="component" value="Unassembled WGS sequence"/>
</dbReference>
<organism evidence="2 3">
    <name type="scientific">Caerostris extrusa</name>
    <name type="common">Bark spider</name>
    <name type="synonym">Caerostris bankana</name>
    <dbReference type="NCBI Taxonomy" id="172846"/>
    <lineage>
        <taxon>Eukaryota</taxon>
        <taxon>Metazoa</taxon>
        <taxon>Ecdysozoa</taxon>
        <taxon>Arthropoda</taxon>
        <taxon>Chelicerata</taxon>
        <taxon>Arachnida</taxon>
        <taxon>Araneae</taxon>
        <taxon>Araneomorphae</taxon>
        <taxon>Entelegynae</taxon>
        <taxon>Araneoidea</taxon>
        <taxon>Araneidae</taxon>
        <taxon>Caerostris</taxon>
    </lineage>
</organism>
<evidence type="ECO:0000256" key="1">
    <source>
        <dbReference type="SAM" id="Coils"/>
    </source>
</evidence>
<evidence type="ECO:0000313" key="2">
    <source>
        <dbReference type="EMBL" id="GIX72570.1"/>
    </source>
</evidence>
<comment type="caution">
    <text evidence="2">The sequence shown here is derived from an EMBL/GenBank/DDBJ whole genome shotgun (WGS) entry which is preliminary data.</text>
</comment>
<proteinExistence type="predicted"/>